<dbReference type="AlphaFoldDB" id="A0A9W7W694"/>
<dbReference type="Proteomes" id="UP001138500">
    <property type="component" value="Unassembled WGS sequence"/>
</dbReference>
<organism evidence="1 2">
    <name type="scientific">Teratosphaeria destructans</name>
    <dbReference type="NCBI Taxonomy" id="418781"/>
    <lineage>
        <taxon>Eukaryota</taxon>
        <taxon>Fungi</taxon>
        <taxon>Dikarya</taxon>
        <taxon>Ascomycota</taxon>
        <taxon>Pezizomycotina</taxon>
        <taxon>Dothideomycetes</taxon>
        <taxon>Dothideomycetidae</taxon>
        <taxon>Mycosphaerellales</taxon>
        <taxon>Teratosphaeriaceae</taxon>
        <taxon>Teratosphaeria</taxon>
    </lineage>
</organism>
<reference evidence="1 2" key="1">
    <citation type="journal article" date="2018" name="IMA Fungus">
        <title>IMA Genome-F 10: Nine draft genome sequences of Claviceps purpurea s.lat., including C. arundinis, C. humidiphila, and C. cf. spartinae, pseudomolecules for the pitch canker pathogen Fusarium circinatum, draft genome of Davidsoniella eucalypti, Grosmannia galeiformis, Quambalaria eucalypti, and Teratosphaeria destructans.</title>
        <authorList>
            <person name="Wingfield B.D."/>
            <person name="Liu M."/>
            <person name="Nguyen H.D."/>
            <person name="Lane F.A."/>
            <person name="Morgan S.W."/>
            <person name="De Vos L."/>
            <person name="Wilken P.M."/>
            <person name="Duong T.A."/>
            <person name="Aylward J."/>
            <person name="Coetzee M.P."/>
            <person name="Dadej K."/>
            <person name="De Beer Z.W."/>
            <person name="Findlay W."/>
            <person name="Havenga M."/>
            <person name="Kolarik M."/>
            <person name="Menzies J.G."/>
            <person name="Naidoo K."/>
            <person name="Pochopski O."/>
            <person name="Shoukouhi P."/>
            <person name="Santana Q.C."/>
            <person name="Seifert K.A."/>
            <person name="Soal N."/>
            <person name="Steenkamp E.T."/>
            <person name="Tatham C.T."/>
            <person name="van der Nest M.A."/>
            <person name="Wingfield M.J."/>
        </authorList>
    </citation>
    <scope>NUCLEOTIDE SEQUENCE [LARGE SCALE GENOMIC DNA]</scope>
    <source>
        <strain evidence="1">CMW44962</strain>
    </source>
</reference>
<gene>
    <name evidence="1" type="ORF">Tdes44962_MAKER07188</name>
</gene>
<comment type="caution">
    <text evidence="1">The sequence shown here is derived from an EMBL/GenBank/DDBJ whole genome shotgun (WGS) entry which is preliminary data.</text>
</comment>
<keyword evidence="2" id="KW-1185">Reference proteome</keyword>
<proteinExistence type="predicted"/>
<sequence length="74" mass="8108">MPKVRLAHTTGSRCTGGLVSIPGPCKHEQRDLVAAEAVQARNETGARSTLCPARQETRLRRRVGDDGVEVRRTQ</sequence>
<evidence type="ECO:0000313" key="1">
    <source>
        <dbReference type="EMBL" id="KAH9844652.1"/>
    </source>
</evidence>
<name>A0A9W7W694_9PEZI</name>
<evidence type="ECO:0000313" key="2">
    <source>
        <dbReference type="Proteomes" id="UP001138500"/>
    </source>
</evidence>
<reference evidence="1 2" key="2">
    <citation type="journal article" date="2021" name="Curr. Genet.">
        <title>Genetic response to nitrogen starvation in the aggressive Eucalyptus foliar pathogen Teratosphaeria destructans.</title>
        <authorList>
            <person name="Havenga M."/>
            <person name="Wingfield B.D."/>
            <person name="Wingfield M.J."/>
            <person name="Dreyer L.L."/>
            <person name="Roets F."/>
            <person name="Aylward J."/>
        </authorList>
    </citation>
    <scope>NUCLEOTIDE SEQUENCE [LARGE SCALE GENOMIC DNA]</scope>
    <source>
        <strain evidence="1">CMW44962</strain>
    </source>
</reference>
<protein>
    <submittedName>
        <fullName evidence="1">Uncharacterized protein</fullName>
    </submittedName>
</protein>
<dbReference type="EMBL" id="RIBY02000258">
    <property type="protein sequence ID" value="KAH9844652.1"/>
    <property type="molecule type" value="Genomic_DNA"/>
</dbReference>
<accession>A0A9W7W694</accession>